<keyword evidence="3" id="KW-0812">Transmembrane</keyword>
<accession>A0A1S3IS78</accession>
<dbReference type="Proteomes" id="UP000085678">
    <property type="component" value="Unplaced"/>
</dbReference>
<evidence type="ECO:0000313" key="5">
    <source>
        <dbReference type="Proteomes" id="UP000085678"/>
    </source>
</evidence>
<dbReference type="PROSITE" id="PS50850">
    <property type="entry name" value="MFS"/>
    <property type="match status" value="1"/>
</dbReference>
<proteinExistence type="predicted"/>
<keyword evidence="3" id="KW-0472">Membrane</keyword>
<dbReference type="AlphaFoldDB" id="A0A1S3IS78"/>
<evidence type="ECO:0000313" key="6">
    <source>
        <dbReference type="RefSeq" id="XP_013401057.1"/>
    </source>
</evidence>
<sequence>MHANKLISTLNRVPIFVIARTITVRISDNKGADMFSASPNTAVLEILEQDGYTNGGFNNDTIHDDNPDSVEEGHDSEKRRELTERSTEGESTHSDKQRRLSCKSAKSIGSVIDSRRPSVDTNSKVPTDRCIDWLVVLASFFIHFIVDGIMYSFGVLYIALLNEFEESKLATSWVGSIQIAVSLIIGPIASALSEKFGHRAVGITGSILAAWGFGMCFLAPNLSMLYISYGVMTGLGFGLMYFPSIVSVQHHFEKKKSLAMGVAMCGSGVGTFSMAPLLELLIESITWRYTLLVLAGLSLSGIGLSMLFFPPTLKSKEENETKQNLKFSVKTDMSLKNLIHIPLLREADVVVWLVCMLMFKVGVVVPHTYIPDAARAKGIEVNNAAFLVSIVGIANTVARVVMGLSADFRCANRRYMVGTSVIVGGVMVSILPFMMGYGEIATVCAFYGLTVGATVSLVPVVLRDLVGIEKLGPSYGLHMLATGLGSLLLSAGGSLYDLTGSYDVTFYITGSLVFLAGGSILLLPWVRKLQDRCCYHGSAKITTDTEPSTFDTSIP</sequence>
<feature type="region of interest" description="Disordered" evidence="2">
    <location>
        <begin position="55"/>
        <end position="105"/>
    </location>
</feature>
<dbReference type="Gene3D" id="1.20.1250.20">
    <property type="entry name" value="MFS general substrate transporter like domains"/>
    <property type="match status" value="2"/>
</dbReference>
<reference evidence="6" key="1">
    <citation type="submission" date="2025-08" db="UniProtKB">
        <authorList>
            <consortium name="RefSeq"/>
        </authorList>
    </citation>
    <scope>IDENTIFICATION</scope>
    <source>
        <tissue evidence="6">Gonads</tissue>
    </source>
</reference>
<feature type="transmembrane region" description="Helical" evidence="3">
    <location>
        <begin position="474"/>
        <end position="492"/>
    </location>
</feature>
<feature type="transmembrane region" description="Helical" evidence="3">
    <location>
        <begin position="349"/>
        <end position="369"/>
    </location>
</feature>
<evidence type="ECO:0000256" key="2">
    <source>
        <dbReference type="SAM" id="MobiDB-lite"/>
    </source>
</evidence>
<organism evidence="5 6">
    <name type="scientific">Lingula anatina</name>
    <name type="common">Brachiopod</name>
    <name type="synonym">Lingula unguis</name>
    <dbReference type="NCBI Taxonomy" id="7574"/>
    <lineage>
        <taxon>Eukaryota</taxon>
        <taxon>Metazoa</taxon>
        <taxon>Spiralia</taxon>
        <taxon>Lophotrochozoa</taxon>
        <taxon>Brachiopoda</taxon>
        <taxon>Linguliformea</taxon>
        <taxon>Lingulata</taxon>
        <taxon>Lingulida</taxon>
        <taxon>Linguloidea</taxon>
        <taxon>Lingulidae</taxon>
        <taxon>Lingula</taxon>
    </lineage>
</organism>
<keyword evidence="5" id="KW-1185">Reference proteome</keyword>
<evidence type="ECO:0000256" key="3">
    <source>
        <dbReference type="SAM" id="Phobius"/>
    </source>
</evidence>
<name>A0A1S3IS78_LINAN</name>
<evidence type="ECO:0000259" key="4">
    <source>
        <dbReference type="PROSITE" id="PS50850"/>
    </source>
</evidence>
<feature type="transmembrane region" description="Helical" evidence="3">
    <location>
        <begin position="381"/>
        <end position="402"/>
    </location>
</feature>
<dbReference type="GeneID" id="106166938"/>
<feature type="transmembrane region" description="Helical" evidence="3">
    <location>
        <begin position="414"/>
        <end position="434"/>
    </location>
</feature>
<feature type="transmembrane region" description="Helical" evidence="3">
    <location>
        <begin position="200"/>
        <end position="220"/>
    </location>
</feature>
<feature type="transmembrane region" description="Helical" evidence="3">
    <location>
        <begin position="133"/>
        <end position="160"/>
    </location>
</feature>
<dbReference type="PANTHER" id="PTHR11360:SF284">
    <property type="entry name" value="EG:103B4.3 PROTEIN-RELATED"/>
    <property type="match status" value="1"/>
</dbReference>
<comment type="subcellular location">
    <subcellularLocation>
        <location evidence="1">Membrane</location>
        <topology evidence="1">Multi-pass membrane protein</topology>
    </subcellularLocation>
</comment>
<protein>
    <submittedName>
        <fullName evidence="6">Monocarboxylate transporter 14 isoform X1</fullName>
    </submittedName>
</protein>
<gene>
    <name evidence="6" type="primary">LOC106166938</name>
</gene>
<feature type="transmembrane region" description="Helical" evidence="3">
    <location>
        <begin position="440"/>
        <end position="462"/>
    </location>
</feature>
<feature type="domain" description="Major facilitator superfamily (MFS) profile" evidence="4">
    <location>
        <begin position="132"/>
        <end position="528"/>
    </location>
</feature>
<feature type="transmembrane region" description="Helical" evidence="3">
    <location>
        <begin position="226"/>
        <end position="246"/>
    </location>
</feature>
<dbReference type="OrthoDB" id="6499973at2759"/>
<dbReference type="InterPro" id="IPR050327">
    <property type="entry name" value="Proton-linked_MCT"/>
</dbReference>
<dbReference type="InterPro" id="IPR036259">
    <property type="entry name" value="MFS_trans_sf"/>
</dbReference>
<dbReference type="PANTHER" id="PTHR11360">
    <property type="entry name" value="MONOCARBOXYLATE TRANSPORTER"/>
    <property type="match status" value="1"/>
</dbReference>
<dbReference type="SUPFAM" id="SSF103473">
    <property type="entry name" value="MFS general substrate transporter"/>
    <property type="match status" value="1"/>
</dbReference>
<dbReference type="Pfam" id="PF07690">
    <property type="entry name" value="MFS_1"/>
    <property type="match status" value="1"/>
</dbReference>
<feature type="transmembrane region" description="Helical" evidence="3">
    <location>
        <begin position="258"/>
        <end position="277"/>
    </location>
</feature>
<dbReference type="GO" id="GO:0016020">
    <property type="term" value="C:membrane"/>
    <property type="evidence" value="ECO:0007669"/>
    <property type="project" value="UniProtKB-SubCell"/>
</dbReference>
<evidence type="ECO:0000256" key="1">
    <source>
        <dbReference type="ARBA" id="ARBA00004141"/>
    </source>
</evidence>
<feature type="transmembrane region" description="Helical" evidence="3">
    <location>
        <begin position="504"/>
        <end position="526"/>
    </location>
</feature>
<dbReference type="InterPro" id="IPR011701">
    <property type="entry name" value="MFS"/>
</dbReference>
<dbReference type="InterPro" id="IPR020846">
    <property type="entry name" value="MFS_dom"/>
</dbReference>
<dbReference type="GO" id="GO:0008028">
    <property type="term" value="F:monocarboxylic acid transmembrane transporter activity"/>
    <property type="evidence" value="ECO:0007669"/>
    <property type="project" value="TreeGrafter"/>
</dbReference>
<feature type="transmembrane region" description="Helical" evidence="3">
    <location>
        <begin position="289"/>
        <end position="309"/>
    </location>
</feature>
<dbReference type="InParanoid" id="A0A1S3IS78"/>
<dbReference type="RefSeq" id="XP_013401057.1">
    <property type="nucleotide sequence ID" value="XM_013545603.1"/>
</dbReference>
<feature type="transmembrane region" description="Helical" evidence="3">
    <location>
        <begin position="172"/>
        <end position="193"/>
    </location>
</feature>
<dbReference type="CDD" id="cd17352">
    <property type="entry name" value="MFS_MCT_SLC16"/>
    <property type="match status" value="1"/>
</dbReference>
<feature type="compositionally biased region" description="Basic and acidic residues" evidence="2">
    <location>
        <begin position="61"/>
        <end position="98"/>
    </location>
</feature>
<keyword evidence="3" id="KW-1133">Transmembrane helix</keyword>
<dbReference type="KEGG" id="lak:106166938"/>